<dbReference type="Pfam" id="PF09925">
    <property type="entry name" value="DUF2157"/>
    <property type="match status" value="1"/>
</dbReference>
<feature type="transmembrane region" description="Helical" evidence="1">
    <location>
        <begin position="118"/>
        <end position="136"/>
    </location>
</feature>
<accession>A0A4R1Y2L8</accession>
<evidence type="ECO:0000259" key="2">
    <source>
        <dbReference type="Pfam" id="PF09925"/>
    </source>
</evidence>
<feature type="transmembrane region" description="Helical" evidence="1">
    <location>
        <begin position="282"/>
        <end position="301"/>
    </location>
</feature>
<feature type="transmembrane region" description="Helical" evidence="1">
    <location>
        <begin position="557"/>
        <end position="578"/>
    </location>
</feature>
<feature type="transmembrane region" description="Helical" evidence="1">
    <location>
        <begin position="222"/>
        <end position="242"/>
    </location>
</feature>
<feature type="transmembrane region" description="Helical" evidence="1">
    <location>
        <begin position="142"/>
        <end position="163"/>
    </location>
</feature>
<dbReference type="InterPro" id="IPR018677">
    <property type="entry name" value="DUF2157"/>
</dbReference>
<dbReference type="Pfam" id="PF14351">
    <property type="entry name" value="DUF4401"/>
    <property type="match status" value="1"/>
</dbReference>
<dbReference type="AlphaFoldDB" id="A0A4R1Y2L8"/>
<feature type="transmembrane region" description="Helical" evidence="1">
    <location>
        <begin position="307"/>
        <end position="323"/>
    </location>
</feature>
<dbReference type="Proteomes" id="UP000294963">
    <property type="component" value="Unassembled WGS sequence"/>
</dbReference>
<sequence>MLQSNDVLNTPSFLSHLNIIGLALLASSMIYLLAANWWMLADPVQIAIPQVLLLLCAVGSVYFSQQHAIRQSLDAMCALMLGLSLAVIGQVYQTGADSYLLFLLWSILLLPWLGRTNIGVFSILSLVSQVALMLFFKQTFWSVQYPTLFVICLNILALLNALACLKYYPVLRYPFLAFFALISFFSMFSYVSESNLVYLASALFLPVLSILYFYIKKQALGSSLAALTLGISITIWLVVQILEHGNGGVAEMLLFLAMVIFGWFGLISLILMRLLPKTRFHVIPLAFGAWLAGVLLAAALLVNWEQVSLVLGIFIIIVSAFGLKSTQNFFLRQLAYCLLICGQVALIWHSYDLTQSMWLALIIQVAMLLLSLLIRSHWLFVSLQMIGCYVIAQTQLWEGASNLNDESWLMLIWSLTALNVVGYSLLFFVEKIPNHGYRRSVIFFILVIVMLQCAKQYVGLKMDLGINQLWGWFLILPLLWVGLSYWRMLKSQLHPISAIAVLGIAVILSLMGYIEIYLLLLILAYSLQSRDKLMQALAIVTFIFLLWQLYYNLQLSFLMKSLSIFISGLAILVLHSIIRRFQPVKALAQPDPADPTQQQEQGR</sequence>
<reference evidence="4 5" key="1">
    <citation type="submission" date="2019-03" db="EMBL/GenBank/DDBJ databases">
        <title>Genomic analyses of the natural microbiome of Caenorhabditis elegans.</title>
        <authorList>
            <person name="Samuel B."/>
        </authorList>
    </citation>
    <scope>NUCLEOTIDE SEQUENCE [LARGE SCALE GENOMIC DNA]</scope>
    <source>
        <strain evidence="4 5">JUb89</strain>
    </source>
</reference>
<comment type="caution">
    <text evidence="4">The sequence shown here is derived from an EMBL/GenBank/DDBJ whole genome shotgun (WGS) entry which is preliminary data.</text>
</comment>
<feature type="transmembrane region" description="Helical" evidence="1">
    <location>
        <begin position="98"/>
        <end position="113"/>
    </location>
</feature>
<dbReference type="InterPro" id="IPR025513">
    <property type="entry name" value="DUF4401"/>
</dbReference>
<feature type="transmembrane region" description="Helical" evidence="1">
    <location>
        <begin position="46"/>
        <end position="63"/>
    </location>
</feature>
<feature type="transmembrane region" description="Helical" evidence="1">
    <location>
        <begin position="196"/>
        <end position="215"/>
    </location>
</feature>
<keyword evidence="5" id="KW-1185">Reference proteome</keyword>
<feature type="transmembrane region" description="Helical" evidence="1">
    <location>
        <begin position="75"/>
        <end position="92"/>
    </location>
</feature>
<feature type="transmembrane region" description="Helical" evidence="1">
    <location>
        <begin position="254"/>
        <end position="275"/>
    </location>
</feature>
<feature type="transmembrane region" description="Helical" evidence="1">
    <location>
        <begin position="330"/>
        <end position="351"/>
    </location>
</feature>
<feature type="transmembrane region" description="Helical" evidence="1">
    <location>
        <begin position="408"/>
        <end position="429"/>
    </location>
</feature>
<keyword evidence="1" id="KW-0472">Membrane</keyword>
<feature type="transmembrane region" description="Helical" evidence="1">
    <location>
        <begin position="470"/>
        <end position="486"/>
    </location>
</feature>
<feature type="transmembrane region" description="Helical" evidence="1">
    <location>
        <begin position="170"/>
        <end position="190"/>
    </location>
</feature>
<dbReference type="OrthoDB" id="327621at2"/>
<feature type="domain" description="DUF4401" evidence="3">
    <location>
        <begin position="285"/>
        <end position="580"/>
    </location>
</feature>
<dbReference type="EMBL" id="SLVJ01000002">
    <property type="protein sequence ID" value="TCM69811.1"/>
    <property type="molecule type" value="Genomic_DNA"/>
</dbReference>
<feature type="transmembrane region" description="Helical" evidence="1">
    <location>
        <begin position="379"/>
        <end position="396"/>
    </location>
</feature>
<feature type="transmembrane region" description="Helical" evidence="1">
    <location>
        <begin position="441"/>
        <end position="458"/>
    </location>
</feature>
<evidence type="ECO:0000313" key="4">
    <source>
        <dbReference type="EMBL" id="TCM69811.1"/>
    </source>
</evidence>
<evidence type="ECO:0000259" key="3">
    <source>
        <dbReference type="Pfam" id="PF14351"/>
    </source>
</evidence>
<protein>
    <submittedName>
        <fullName evidence="4">Putative membrane protein</fullName>
    </submittedName>
</protein>
<keyword evidence="1" id="KW-0812">Transmembrane</keyword>
<feature type="domain" description="DUF2157" evidence="2">
    <location>
        <begin position="9"/>
        <end position="113"/>
    </location>
</feature>
<evidence type="ECO:0000256" key="1">
    <source>
        <dbReference type="SAM" id="Phobius"/>
    </source>
</evidence>
<feature type="transmembrane region" description="Helical" evidence="1">
    <location>
        <begin position="12"/>
        <end position="34"/>
    </location>
</feature>
<keyword evidence="1" id="KW-1133">Transmembrane helix</keyword>
<gene>
    <name evidence="4" type="ORF">EC844_10271</name>
</gene>
<feature type="transmembrane region" description="Helical" evidence="1">
    <location>
        <begin position="498"/>
        <end position="527"/>
    </location>
</feature>
<name>A0A4R1Y2L8_ACICA</name>
<organism evidence="4 5">
    <name type="scientific">Acinetobacter calcoaceticus</name>
    <dbReference type="NCBI Taxonomy" id="471"/>
    <lineage>
        <taxon>Bacteria</taxon>
        <taxon>Pseudomonadati</taxon>
        <taxon>Pseudomonadota</taxon>
        <taxon>Gammaproteobacteria</taxon>
        <taxon>Moraxellales</taxon>
        <taxon>Moraxellaceae</taxon>
        <taxon>Acinetobacter</taxon>
        <taxon>Acinetobacter calcoaceticus/baumannii complex</taxon>
    </lineage>
</organism>
<feature type="transmembrane region" description="Helical" evidence="1">
    <location>
        <begin position="357"/>
        <end position="374"/>
    </location>
</feature>
<proteinExistence type="predicted"/>
<evidence type="ECO:0000313" key="5">
    <source>
        <dbReference type="Proteomes" id="UP000294963"/>
    </source>
</evidence>
<feature type="transmembrane region" description="Helical" evidence="1">
    <location>
        <begin position="533"/>
        <end position="550"/>
    </location>
</feature>